<gene>
    <name evidence="2" type="ORF">OSB04_023816</name>
</gene>
<reference evidence="2" key="1">
    <citation type="submission" date="2023-03" db="EMBL/GenBank/DDBJ databases">
        <title>Chromosome-scale reference genome and RAD-based genetic map of yellow starthistle (Centaurea solstitialis) reveal putative structural variation and QTLs associated with invader traits.</title>
        <authorList>
            <person name="Reatini B."/>
            <person name="Cang F.A."/>
            <person name="Jiang Q."/>
            <person name="Mckibben M.T.W."/>
            <person name="Barker M.S."/>
            <person name="Rieseberg L.H."/>
            <person name="Dlugosch K.M."/>
        </authorList>
    </citation>
    <scope>NUCLEOTIDE SEQUENCE</scope>
    <source>
        <strain evidence="2">CAN-66</strain>
        <tissue evidence="2">Leaf</tissue>
    </source>
</reference>
<accession>A0AA38SJX5</accession>
<evidence type="ECO:0000313" key="2">
    <source>
        <dbReference type="EMBL" id="KAJ9544109.1"/>
    </source>
</evidence>
<keyword evidence="3" id="KW-1185">Reference proteome</keyword>
<protein>
    <submittedName>
        <fullName evidence="2">Uncharacterized protein</fullName>
    </submittedName>
</protein>
<proteinExistence type="predicted"/>
<dbReference type="EMBL" id="JARYMX010000006">
    <property type="protein sequence ID" value="KAJ9544109.1"/>
    <property type="molecule type" value="Genomic_DNA"/>
</dbReference>
<comment type="caution">
    <text evidence="2">The sequence shown here is derived from an EMBL/GenBank/DDBJ whole genome shotgun (WGS) entry which is preliminary data.</text>
</comment>
<feature type="region of interest" description="Disordered" evidence="1">
    <location>
        <begin position="39"/>
        <end position="114"/>
    </location>
</feature>
<feature type="compositionally biased region" description="Low complexity" evidence="1">
    <location>
        <begin position="39"/>
        <end position="62"/>
    </location>
</feature>
<evidence type="ECO:0000256" key="1">
    <source>
        <dbReference type="SAM" id="MobiDB-lite"/>
    </source>
</evidence>
<evidence type="ECO:0000313" key="3">
    <source>
        <dbReference type="Proteomes" id="UP001172457"/>
    </source>
</evidence>
<name>A0AA38SJX5_9ASTR</name>
<organism evidence="2 3">
    <name type="scientific">Centaurea solstitialis</name>
    <name type="common">yellow star-thistle</name>
    <dbReference type="NCBI Taxonomy" id="347529"/>
    <lineage>
        <taxon>Eukaryota</taxon>
        <taxon>Viridiplantae</taxon>
        <taxon>Streptophyta</taxon>
        <taxon>Embryophyta</taxon>
        <taxon>Tracheophyta</taxon>
        <taxon>Spermatophyta</taxon>
        <taxon>Magnoliopsida</taxon>
        <taxon>eudicotyledons</taxon>
        <taxon>Gunneridae</taxon>
        <taxon>Pentapetalae</taxon>
        <taxon>asterids</taxon>
        <taxon>campanulids</taxon>
        <taxon>Asterales</taxon>
        <taxon>Asteraceae</taxon>
        <taxon>Carduoideae</taxon>
        <taxon>Cardueae</taxon>
        <taxon>Centaureinae</taxon>
        <taxon>Centaurea</taxon>
    </lineage>
</organism>
<sequence>MLNLGTLSSTLGLTGSLSDPGVSLPGSLMSSLLESSTLLGSSTSSSASTSTTSTPPTVVEETCQAAANRSNRRHDDPNDHDRHEREKKRRKIKESDVNRDMFEERFPRERGSGSRRHYDAIHLAGGVEDDVGMQSTLDFLSSVQEDVHEARDEDRTGERPNRLNVESGEAPKAKSEIDIVLKLLENVADEIQGYQVTNKEMDEARRREDNNMEDMREGIVSDFEQEEKDDVEGPRLVEVEKDDLMPLDLKRNERWEKMKASSDKKEYVITEADFQNVELDVFLKIFDDLRRKIFRTEEEVIALVAVARHLKASITLAHLYDFHLGLENWTSKSFCHKPKRNLVGAEKEFAFYTVIEDGDKNITCVYRDSMGEKKRMLVYEVMLYSNDTLKMVMNELNKRLQLDKKTVHEIAAVERHLMRYFVKEIDERLRTMNDLKIAETNKSLGRRRVMDPLQFGWSSVVWTQMCQAFRVQVLARLVYSGTNTMRALDDELIYMGNNSALCDRFKTSMNQIWEGCTISWESKFNKQKGEYLYAKYPNDVLARFGMENCNPLNNPIVPRTKLAKEGVAQVDSSLYKQLISTLMFGLLYEKGSIENLKAYIHSDLLELLMVLEVHLSTLKFKKTTYCDSLNQSGQSIWMNEILDNLNESQNKGTPILCDNIFSIKLSKNCYMGGRNTSRSDSFSS</sequence>
<dbReference type="Proteomes" id="UP001172457">
    <property type="component" value="Chromosome 6"/>
</dbReference>
<feature type="region of interest" description="Disordered" evidence="1">
    <location>
        <begin position="144"/>
        <end position="170"/>
    </location>
</feature>
<dbReference type="AlphaFoldDB" id="A0AA38SJX5"/>
<feature type="compositionally biased region" description="Basic and acidic residues" evidence="1">
    <location>
        <begin position="73"/>
        <end position="84"/>
    </location>
</feature>
<feature type="compositionally biased region" description="Basic and acidic residues" evidence="1">
    <location>
        <begin position="93"/>
        <end position="114"/>
    </location>
</feature>
<feature type="compositionally biased region" description="Basic and acidic residues" evidence="1">
    <location>
        <begin position="145"/>
        <end position="161"/>
    </location>
</feature>